<dbReference type="NCBIfam" id="TIGR01668">
    <property type="entry name" value="YqeG_hyp_ppase"/>
    <property type="match status" value="1"/>
</dbReference>
<dbReference type="RefSeq" id="WP_218324975.1">
    <property type="nucleotide sequence ID" value="NZ_JAHUZB010000002.1"/>
</dbReference>
<dbReference type="InterPro" id="IPR051540">
    <property type="entry name" value="S-2-haloacid_dehalogenase"/>
</dbReference>
<gene>
    <name evidence="2" type="ORF">KUA55_04425</name>
</gene>
<evidence type="ECO:0000256" key="1">
    <source>
        <dbReference type="ARBA" id="ARBA00022801"/>
    </source>
</evidence>
<protein>
    <submittedName>
        <fullName evidence="2">YqeG family HAD IIIA-type phosphatase</fullName>
    </submittedName>
</protein>
<keyword evidence="1" id="KW-0378">Hydrolase</keyword>
<name>A0ABS6TAK3_9ENTE</name>
<dbReference type="EMBL" id="JAHUZB010000002">
    <property type="protein sequence ID" value="MBV7389915.1"/>
    <property type="molecule type" value="Genomic_DNA"/>
</dbReference>
<organism evidence="2 3">
    <name type="scientific">Enterococcus alishanensis</name>
    <dbReference type="NCBI Taxonomy" id="1303817"/>
    <lineage>
        <taxon>Bacteria</taxon>
        <taxon>Bacillati</taxon>
        <taxon>Bacillota</taxon>
        <taxon>Bacilli</taxon>
        <taxon>Lactobacillales</taxon>
        <taxon>Enterococcaceae</taxon>
        <taxon>Enterococcus</taxon>
    </lineage>
</organism>
<evidence type="ECO:0000313" key="3">
    <source>
        <dbReference type="Proteomes" id="UP000774130"/>
    </source>
</evidence>
<dbReference type="InterPro" id="IPR006549">
    <property type="entry name" value="HAD-SF_hydro_IIIA"/>
</dbReference>
<accession>A0ABS6TAK3</accession>
<dbReference type="Pfam" id="PF13242">
    <property type="entry name" value="Hydrolase_like"/>
    <property type="match status" value="1"/>
</dbReference>
<dbReference type="InterPro" id="IPR010021">
    <property type="entry name" value="PGPP1/Gep4"/>
</dbReference>
<dbReference type="CDD" id="cd16416">
    <property type="entry name" value="HAD_BsYqeG-like"/>
    <property type="match status" value="1"/>
</dbReference>
<proteinExistence type="predicted"/>
<evidence type="ECO:0000313" key="2">
    <source>
        <dbReference type="EMBL" id="MBV7389915.1"/>
    </source>
</evidence>
<dbReference type="NCBIfam" id="TIGR01662">
    <property type="entry name" value="HAD-SF-IIIA"/>
    <property type="match status" value="1"/>
</dbReference>
<dbReference type="PANTHER" id="PTHR43316">
    <property type="entry name" value="HYDROLASE, HALOACID DELAHOGENASE-RELATED"/>
    <property type="match status" value="1"/>
</dbReference>
<dbReference type="Proteomes" id="UP000774130">
    <property type="component" value="Unassembled WGS sequence"/>
</dbReference>
<comment type="caution">
    <text evidence="2">The sequence shown here is derived from an EMBL/GenBank/DDBJ whole genome shotgun (WGS) entry which is preliminary data.</text>
</comment>
<sequence length="174" mass="19905">MFEKYKPTWMVEAIYQITPQQLKARGIKAVLTDLDNTLIAWNNPNGTKELLDWLQVMAEADIPVVVVSNNNASRVKKALASFELDFVSRAMKPFANGINEARKKLGLEKSEIVMIGDQIMTDVRGSNAAGIRSILVRPIVDSDAWNTQVNRFFERFIMKHLLKKNPDMKWKREI</sequence>
<reference evidence="2 3" key="1">
    <citation type="submission" date="2021-06" db="EMBL/GenBank/DDBJ databases">
        <title>Enterococcus alishanensis sp. nov., a novel lactic acid bacterium isolated from fresh coffee beans.</title>
        <authorList>
            <person name="Chen Y.-S."/>
        </authorList>
    </citation>
    <scope>NUCLEOTIDE SEQUENCE [LARGE SCALE GENOMIC DNA]</scope>
    <source>
        <strain evidence="2 3">ALS3</strain>
    </source>
</reference>
<keyword evidence="3" id="KW-1185">Reference proteome</keyword>